<gene>
    <name evidence="1" type="ORF">UFOPK1493_03715</name>
</gene>
<evidence type="ECO:0000313" key="1">
    <source>
        <dbReference type="EMBL" id="CAB4590486.1"/>
    </source>
</evidence>
<accession>A0A6J6FN73</accession>
<dbReference type="AlphaFoldDB" id="A0A6J6FN73"/>
<organism evidence="1">
    <name type="scientific">freshwater metagenome</name>
    <dbReference type="NCBI Taxonomy" id="449393"/>
    <lineage>
        <taxon>unclassified sequences</taxon>
        <taxon>metagenomes</taxon>
        <taxon>ecological metagenomes</taxon>
    </lineage>
</organism>
<sequence length="164" mass="17325">MPLGTPTRRMPIPEDVRDFFGDLLGRSVSVAKRPVTDLSQLDPDEKWVTGLYVSQKDALIGACVADLQLAANAGAALAMISEQVAKESVAAGELGENLRDNFYEVVNILSALLNGPSVPHLRLTELVDGIPDDVVALSKRAGGNKHYDVTIVGYAGGTLALIGV</sequence>
<name>A0A6J6FN73_9ZZZZ</name>
<dbReference type="EMBL" id="CAEZSR010000227">
    <property type="protein sequence ID" value="CAB4590486.1"/>
    <property type="molecule type" value="Genomic_DNA"/>
</dbReference>
<protein>
    <submittedName>
        <fullName evidence="1">Unannotated protein</fullName>
    </submittedName>
</protein>
<reference evidence="1" key="1">
    <citation type="submission" date="2020-05" db="EMBL/GenBank/DDBJ databases">
        <authorList>
            <person name="Chiriac C."/>
            <person name="Salcher M."/>
            <person name="Ghai R."/>
            <person name="Kavagutti S V."/>
        </authorList>
    </citation>
    <scope>NUCLEOTIDE SEQUENCE</scope>
</reference>
<proteinExistence type="predicted"/>